<evidence type="ECO:0000256" key="4">
    <source>
        <dbReference type="ARBA" id="ARBA00022970"/>
    </source>
</evidence>
<dbReference type="InterPro" id="IPR028081">
    <property type="entry name" value="Leu-bd"/>
</dbReference>
<feature type="chain" id="PRO_5038498613" evidence="5">
    <location>
        <begin position="22"/>
        <end position="390"/>
    </location>
</feature>
<dbReference type="PANTHER" id="PTHR30483:SF6">
    <property type="entry name" value="PERIPLASMIC BINDING PROTEIN OF ABC TRANSPORTER FOR NATURAL AMINO ACIDS"/>
    <property type="match status" value="1"/>
</dbReference>
<keyword evidence="3 5" id="KW-0732">Signal</keyword>
<proteinExistence type="inferred from homology"/>
<dbReference type="SUPFAM" id="SSF53822">
    <property type="entry name" value="Periplasmic binding protein-like I"/>
    <property type="match status" value="1"/>
</dbReference>
<protein>
    <submittedName>
        <fullName evidence="7">ABC transporter substrate-binding protein</fullName>
    </submittedName>
</protein>
<dbReference type="Pfam" id="PF13458">
    <property type="entry name" value="Peripla_BP_6"/>
    <property type="match status" value="1"/>
</dbReference>
<organism evidence="7 8">
    <name type="scientific">Candidatus Pullilachnospira stercoravium</name>
    <dbReference type="NCBI Taxonomy" id="2840913"/>
    <lineage>
        <taxon>Bacteria</taxon>
        <taxon>Bacillati</taxon>
        <taxon>Bacillota</taxon>
        <taxon>Clostridia</taxon>
        <taxon>Lachnospirales</taxon>
        <taxon>Lachnospiraceae</taxon>
        <taxon>Lachnospiraceae incertae sedis</taxon>
        <taxon>Candidatus Pullilachnospira</taxon>
    </lineage>
</organism>
<evidence type="ECO:0000313" key="8">
    <source>
        <dbReference type="Proteomes" id="UP000886723"/>
    </source>
</evidence>
<gene>
    <name evidence="7" type="ORF">IAA63_01275</name>
</gene>
<reference evidence="7" key="2">
    <citation type="journal article" date="2021" name="PeerJ">
        <title>Extensive microbial diversity within the chicken gut microbiome revealed by metagenomics and culture.</title>
        <authorList>
            <person name="Gilroy R."/>
            <person name="Ravi A."/>
            <person name="Getino M."/>
            <person name="Pursley I."/>
            <person name="Horton D.L."/>
            <person name="Alikhan N.F."/>
            <person name="Baker D."/>
            <person name="Gharbi K."/>
            <person name="Hall N."/>
            <person name="Watson M."/>
            <person name="Adriaenssens E.M."/>
            <person name="Foster-Nyarko E."/>
            <person name="Jarju S."/>
            <person name="Secka A."/>
            <person name="Antonio M."/>
            <person name="Oren A."/>
            <person name="Chaudhuri R.R."/>
            <person name="La Ragione R."/>
            <person name="Hildebrand F."/>
            <person name="Pallen M.J."/>
        </authorList>
    </citation>
    <scope>NUCLEOTIDE SEQUENCE</scope>
    <source>
        <strain evidence="7">ChiBcec2-4451</strain>
    </source>
</reference>
<dbReference type="PANTHER" id="PTHR30483">
    <property type="entry name" value="LEUCINE-SPECIFIC-BINDING PROTEIN"/>
    <property type="match status" value="1"/>
</dbReference>
<feature type="domain" description="Leucine-binding protein" evidence="6">
    <location>
        <begin position="40"/>
        <end position="378"/>
    </location>
</feature>
<keyword evidence="2" id="KW-0813">Transport</keyword>
<evidence type="ECO:0000256" key="1">
    <source>
        <dbReference type="ARBA" id="ARBA00010062"/>
    </source>
</evidence>
<dbReference type="Proteomes" id="UP000886723">
    <property type="component" value="Unassembled WGS sequence"/>
</dbReference>
<dbReference type="GO" id="GO:0006865">
    <property type="term" value="P:amino acid transport"/>
    <property type="evidence" value="ECO:0007669"/>
    <property type="project" value="UniProtKB-KW"/>
</dbReference>
<dbReference type="Gene3D" id="3.40.50.2300">
    <property type="match status" value="2"/>
</dbReference>
<dbReference type="PRINTS" id="PR00337">
    <property type="entry name" value="LEUILEVALBP"/>
</dbReference>
<comment type="caution">
    <text evidence="7">The sequence shown here is derived from an EMBL/GenBank/DDBJ whole genome shotgun (WGS) entry which is preliminary data.</text>
</comment>
<evidence type="ECO:0000259" key="6">
    <source>
        <dbReference type="Pfam" id="PF13458"/>
    </source>
</evidence>
<dbReference type="InterPro" id="IPR028082">
    <property type="entry name" value="Peripla_BP_I"/>
</dbReference>
<dbReference type="InterPro" id="IPR051010">
    <property type="entry name" value="BCAA_transport"/>
</dbReference>
<name>A0A9D1T5S3_9FIRM</name>
<dbReference type="EMBL" id="DVON01000027">
    <property type="protein sequence ID" value="HIV11758.1"/>
    <property type="molecule type" value="Genomic_DNA"/>
</dbReference>
<evidence type="ECO:0000313" key="7">
    <source>
        <dbReference type="EMBL" id="HIV11758.1"/>
    </source>
</evidence>
<feature type="signal peptide" evidence="5">
    <location>
        <begin position="1"/>
        <end position="21"/>
    </location>
</feature>
<evidence type="ECO:0000256" key="2">
    <source>
        <dbReference type="ARBA" id="ARBA00022448"/>
    </source>
</evidence>
<reference evidence="7" key="1">
    <citation type="submission" date="2020-10" db="EMBL/GenBank/DDBJ databases">
        <authorList>
            <person name="Gilroy R."/>
        </authorList>
    </citation>
    <scope>NUCLEOTIDE SEQUENCE</scope>
    <source>
        <strain evidence="7">ChiBcec2-4451</strain>
    </source>
</reference>
<dbReference type="CDD" id="cd06347">
    <property type="entry name" value="PBP1_ABC_LivK_ligand_binding-like"/>
    <property type="match status" value="1"/>
</dbReference>
<evidence type="ECO:0000256" key="3">
    <source>
        <dbReference type="ARBA" id="ARBA00022729"/>
    </source>
</evidence>
<keyword evidence="4" id="KW-0029">Amino-acid transport</keyword>
<dbReference type="InterPro" id="IPR000709">
    <property type="entry name" value="Leu_Ile_Val-bd"/>
</dbReference>
<comment type="similarity">
    <text evidence="1">Belongs to the leucine-binding protein family.</text>
</comment>
<sequence length="390" mass="41271">MKMKRVASLMLASVLAVGSLAACGNDSGSEGGESASSDTFKIGGIGPTTGDAAAYGIAVQNGAQLAVDEINADGGINGKQIEFKFEDDQNDSEKSVNAYNTLKDWGMQMLVGTVTSTPCTAVVEETHKDNMYQLTPSATAVESIQYDNAFRICFSDPSQGTASADYIADNGLATKVAVIYNSSDVYSSGIYQNFATEAQAKGLEVVAAEAFTADSKTDFSVQLQKAKDSGAELVFLPIYYQEASLILTQADRMGFDTTFFGCDGLDGILDVEGFDTSLAEGVMLLTPFTADAQDEKTQTFVKAYEEAFEIAPIQFAADAYDCIYAIKAAAEQAEITPDMSVSDLCDAMKTAMTEITIDGLTGSGITWDESGEPSKEAKAVIISNGTYEAM</sequence>
<evidence type="ECO:0000256" key="5">
    <source>
        <dbReference type="SAM" id="SignalP"/>
    </source>
</evidence>
<accession>A0A9D1T5S3</accession>
<dbReference type="PROSITE" id="PS51257">
    <property type="entry name" value="PROKAR_LIPOPROTEIN"/>
    <property type="match status" value="1"/>
</dbReference>
<dbReference type="AlphaFoldDB" id="A0A9D1T5S3"/>